<reference evidence="2 3" key="1">
    <citation type="submission" date="2021-05" db="EMBL/GenBank/DDBJ databases">
        <title>Complete genome of the cytokinin-producing biocontrol strain Pseudomonas fluorescens G20-18.</title>
        <authorList>
            <person name="Nielsen T.K."/>
            <person name="Mekureyaw M.F."/>
            <person name="Hansen L.H."/>
            <person name="Nicolaisen M.H."/>
            <person name="Roitsch T.G."/>
            <person name="Hennessy R.C."/>
        </authorList>
    </citation>
    <scope>NUCLEOTIDE SEQUENCE [LARGE SCALE GENOMIC DNA]</scope>
    <source>
        <strain evidence="2 3">G20-18</strain>
    </source>
</reference>
<evidence type="ECO:0000259" key="1">
    <source>
        <dbReference type="Pfam" id="PF05368"/>
    </source>
</evidence>
<sequence>MGKILVTGSTGRLGSAVLRSLAQKVPASSLVALARNARRTRSLTSMGIEVRYGDYADYKSLVAAFTGVDKIYLVSADVFSDRLSLHKNVIDAARRAGVRHVIYTSIQRLDQDQSPIQGLTDSDIATEALLKLSGLDYTIVWHPLYADELPTFIGDDATNKDFSAPAGQGRIALTSSDELAEAGAVLLSQEGHENRAYLLNSGQAWSFQEIAQTLSHLTGKAISYHLISAETFIAAREAEGWPPIISDFVAGWFSAIEKGAFNETSSTLEELLGRKPKGLEAILKGAFDL</sequence>
<dbReference type="Proteomes" id="UP000681155">
    <property type="component" value="Chromosome"/>
</dbReference>
<dbReference type="InterPro" id="IPR008030">
    <property type="entry name" value="NmrA-like"/>
</dbReference>
<dbReference type="PANTHER" id="PTHR47129">
    <property type="entry name" value="QUINONE OXIDOREDUCTASE 2"/>
    <property type="match status" value="1"/>
</dbReference>
<dbReference type="Gene3D" id="3.40.50.720">
    <property type="entry name" value="NAD(P)-binding Rossmann-like Domain"/>
    <property type="match status" value="1"/>
</dbReference>
<dbReference type="Pfam" id="PF05368">
    <property type="entry name" value="NmrA"/>
    <property type="match status" value="1"/>
</dbReference>
<dbReference type="Gene3D" id="3.90.25.10">
    <property type="entry name" value="UDP-galactose 4-epimerase, domain 1"/>
    <property type="match status" value="1"/>
</dbReference>
<name>A0ABX8ESY4_9PSED</name>
<dbReference type="InterPro" id="IPR036291">
    <property type="entry name" value="NAD(P)-bd_dom_sf"/>
</dbReference>
<evidence type="ECO:0000313" key="2">
    <source>
        <dbReference type="EMBL" id="QVW21868.1"/>
    </source>
</evidence>
<keyword evidence="3" id="KW-1185">Reference proteome</keyword>
<feature type="domain" description="NmrA-like" evidence="1">
    <location>
        <begin position="3"/>
        <end position="232"/>
    </location>
</feature>
<accession>A0ABX8ESY4</accession>
<dbReference type="PANTHER" id="PTHR47129:SF1">
    <property type="entry name" value="NMRA-LIKE DOMAIN-CONTAINING PROTEIN"/>
    <property type="match status" value="1"/>
</dbReference>
<organism evidence="2 3">
    <name type="scientific">Pseudomonas hormoni</name>
    <dbReference type="NCBI Taxonomy" id="3093767"/>
    <lineage>
        <taxon>Bacteria</taxon>
        <taxon>Pseudomonadati</taxon>
        <taxon>Pseudomonadota</taxon>
        <taxon>Gammaproteobacteria</taxon>
        <taxon>Pseudomonadales</taxon>
        <taxon>Pseudomonadaceae</taxon>
        <taxon>Pseudomonas</taxon>
    </lineage>
</organism>
<proteinExistence type="predicted"/>
<dbReference type="CDD" id="cd05269">
    <property type="entry name" value="TMR_SDR_a"/>
    <property type="match status" value="1"/>
</dbReference>
<dbReference type="SUPFAM" id="SSF51735">
    <property type="entry name" value="NAD(P)-binding Rossmann-fold domains"/>
    <property type="match status" value="1"/>
</dbReference>
<gene>
    <name evidence="2" type="ORF">KJF94_18460</name>
</gene>
<dbReference type="EMBL" id="CP075566">
    <property type="protein sequence ID" value="QVW21868.1"/>
    <property type="molecule type" value="Genomic_DNA"/>
</dbReference>
<evidence type="ECO:0000313" key="3">
    <source>
        <dbReference type="Proteomes" id="UP000681155"/>
    </source>
</evidence>
<dbReference type="InterPro" id="IPR052718">
    <property type="entry name" value="NmrA-type_oxidoreductase"/>
</dbReference>
<protein>
    <submittedName>
        <fullName evidence="2">SDR family oxidoreductase</fullName>
    </submittedName>
</protein>
<dbReference type="RefSeq" id="WP_214377696.1">
    <property type="nucleotide sequence ID" value="NZ_CP075566.1"/>
</dbReference>